<dbReference type="HOGENOM" id="CLU_201848_0_0_11"/>
<name>Q5YNB1_NOCFA</name>
<evidence type="ECO:0000313" key="2">
    <source>
        <dbReference type="EMBL" id="BAD60330.1"/>
    </source>
</evidence>
<gene>
    <name evidence="2" type="ordered locus">NFA_54780</name>
</gene>
<reference evidence="2 3" key="1">
    <citation type="journal article" date="2004" name="Proc. Natl. Acad. Sci. U.S.A.">
        <title>The complete genomic sequence of Nocardia farcinica IFM 10152.</title>
        <authorList>
            <person name="Ishikawa J."/>
            <person name="Yamashita A."/>
            <person name="Mikami Y."/>
            <person name="Hoshino Y."/>
            <person name="Kurita H."/>
            <person name="Hotta K."/>
            <person name="Shiba T."/>
            <person name="Hattori M."/>
        </authorList>
    </citation>
    <scope>NUCLEOTIDE SEQUENCE [LARGE SCALE GENOMIC DNA]</scope>
    <source>
        <strain evidence="2 3">IFM 10152</strain>
    </source>
</reference>
<protein>
    <submittedName>
        <fullName evidence="2">Uncharacterized protein</fullName>
    </submittedName>
</protein>
<feature type="region of interest" description="Disordered" evidence="1">
    <location>
        <begin position="1"/>
        <end position="24"/>
    </location>
</feature>
<evidence type="ECO:0000313" key="3">
    <source>
        <dbReference type="Proteomes" id="UP000006820"/>
    </source>
</evidence>
<accession>Q5YNB1</accession>
<dbReference type="KEGG" id="nfa:NFA_54780"/>
<evidence type="ECO:0000256" key="1">
    <source>
        <dbReference type="SAM" id="MobiDB-lite"/>
    </source>
</evidence>
<dbReference type="AlphaFoldDB" id="Q5YNB1"/>
<proteinExistence type="predicted"/>
<dbReference type="Proteomes" id="UP000006820">
    <property type="component" value="Chromosome"/>
</dbReference>
<keyword evidence="3" id="KW-1185">Reference proteome</keyword>
<dbReference type="EMBL" id="AP006618">
    <property type="protein sequence ID" value="BAD60330.1"/>
    <property type="molecule type" value="Genomic_DNA"/>
</dbReference>
<organism evidence="2 3">
    <name type="scientific">Nocardia farcinica (strain IFM 10152)</name>
    <dbReference type="NCBI Taxonomy" id="247156"/>
    <lineage>
        <taxon>Bacteria</taxon>
        <taxon>Bacillati</taxon>
        <taxon>Actinomycetota</taxon>
        <taxon>Actinomycetes</taxon>
        <taxon>Mycobacteriales</taxon>
        <taxon>Nocardiaceae</taxon>
        <taxon>Nocardia</taxon>
    </lineage>
</organism>
<sequence>MRGGPSMADQDIPGAAALPSTPTRRAAGRLQEVLPPGYRVQVADLPVDLLGDRSSDRREPVIRVLVAPERRE</sequence>